<proteinExistence type="predicted"/>
<reference evidence="3" key="1">
    <citation type="journal article" date="2017" name="Nat. Ecol. Evol.">
        <title>Genome expansion and lineage-specific genetic innovations in the forest pathogenic fungi Armillaria.</title>
        <authorList>
            <person name="Sipos G."/>
            <person name="Prasanna A.N."/>
            <person name="Walter M.C."/>
            <person name="O'Connor E."/>
            <person name="Balint B."/>
            <person name="Krizsan K."/>
            <person name="Kiss B."/>
            <person name="Hess J."/>
            <person name="Varga T."/>
            <person name="Slot J."/>
            <person name="Riley R."/>
            <person name="Boka B."/>
            <person name="Rigling D."/>
            <person name="Barry K."/>
            <person name="Lee J."/>
            <person name="Mihaltcheva S."/>
            <person name="LaButti K."/>
            <person name="Lipzen A."/>
            <person name="Waldron R."/>
            <person name="Moloney N.M."/>
            <person name="Sperisen C."/>
            <person name="Kredics L."/>
            <person name="Vagvoelgyi C."/>
            <person name="Patrignani A."/>
            <person name="Fitzpatrick D."/>
            <person name="Nagy I."/>
            <person name="Doyle S."/>
            <person name="Anderson J.B."/>
            <person name="Grigoriev I.V."/>
            <person name="Gueldener U."/>
            <person name="Muensterkoetter M."/>
            <person name="Nagy L.G."/>
        </authorList>
    </citation>
    <scope>NUCLEOTIDE SEQUENCE [LARGE SCALE GENOMIC DNA]</scope>
    <source>
        <strain evidence="3">C18/9</strain>
    </source>
</reference>
<dbReference type="EMBL" id="FUEG01000001">
    <property type="protein sequence ID" value="SJK99078.1"/>
    <property type="molecule type" value="Genomic_DNA"/>
</dbReference>
<feature type="compositionally biased region" description="Acidic residues" evidence="1">
    <location>
        <begin position="266"/>
        <end position="280"/>
    </location>
</feature>
<feature type="region of interest" description="Disordered" evidence="1">
    <location>
        <begin position="261"/>
        <end position="280"/>
    </location>
</feature>
<name>A0A284QRH5_ARMOS</name>
<evidence type="ECO:0000256" key="1">
    <source>
        <dbReference type="SAM" id="MobiDB-lite"/>
    </source>
</evidence>
<organism evidence="2 3">
    <name type="scientific">Armillaria ostoyae</name>
    <name type="common">Armillaria root rot fungus</name>
    <dbReference type="NCBI Taxonomy" id="47428"/>
    <lineage>
        <taxon>Eukaryota</taxon>
        <taxon>Fungi</taxon>
        <taxon>Dikarya</taxon>
        <taxon>Basidiomycota</taxon>
        <taxon>Agaricomycotina</taxon>
        <taxon>Agaricomycetes</taxon>
        <taxon>Agaricomycetidae</taxon>
        <taxon>Agaricales</taxon>
        <taxon>Marasmiineae</taxon>
        <taxon>Physalacriaceae</taxon>
        <taxon>Armillaria</taxon>
    </lineage>
</organism>
<accession>A0A284QRH5</accession>
<dbReference type="OMA" id="IRWASSN"/>
<keyword evidence="3" id="KW-1185">Reference proteome</keyword>
<dbReference type="Proteomes" id="UP000219338">
    <property type="component" value="Unassembled WGS sequence"/>
</dbReference>
<dbReference type="OrthoDB" id="3265206at2759"/>
<evidence type="ECO:0000313" key="2">
    <source>
        <dbReference type="EMBL" id="SJK99078.1"/>
    </source>
</evidence>
<dbReference type="AlphaFoldDB" id="A0A284QRH5"/>
<sequence>MASISIDIAAVVGEIREIVGSIQENRVAQKEKRKTAQLLVYRALSLHPALDNMKPPTGMLADVDWYHELRKPSFVAGIFRKLGQNEHFKTTALLGETGTRARIMMLLLWIIGHRLSEDEVGRLLSHTLGDAFRVTNDLSVTLATELMQLDSVKPVMVSLRKMIKTKLPLPPDRNPFLGVDYDPADEDKALPRAELWGYELPEELRYEYDVRRNPSLLLRPLPGSVIIPQTKLTLLLIRWASSNFGLGKKVYSAEEIDPTAFWNADPPEDDEEEMLPTDWSSDEEDDTYAFEINDGMADPIYEVKFDGPLEDWIHDRFCAAYPVHGWAHNSFARVLLFNAFCNAQSFPEERDIHSAIHIADRLHQKYPLEVILYMQPFIVAQSLLLWKENFERQPWVTNFSEWTRRQRGLALIFSDPVKWDMEQNVMDVELKVFREVREFLFDPLRSCQHVGDILSLPLLCEHQRPSEEELPSLDFSGCTCGECTSIYSSFSLSLQTFHQHYYFVAESRPDGCTAWVDAWEPALQEAEDWFGELTSRIESQYMLYPILDEQRAGPAVLEVCRRMGINVGADISDADLLRFLVALATIGDHRPDSTTTRLSMTTSVSLPVPPGDSGLGYVVGRPWADDREEYRDEESPVDHVLFVTGGWLYDLVGVDGITLLHSREDVSISHRTLFPGKFSAICTPSFRPDFPGWLPQRHNEEEPHIFDSPRDYGDGDQGHTCIFLSNFKSDGFPLLSVLDKGLTAPRGAVAAFIQVRVRGRIIETAYRPVVKCGSPCEHREQWGRMTHCALTSYEILERVLPPSDDELSTSANADIFELERSASGQEAYVLRRRMQVISDRLVKLAETGAPLERNRACVVRCGARDGPIDPVVVLATSLKKKVYVIHRSECWDCAVSRMQEFECTVGLAEDIKDVACCRDCLIPR</sequence>
<protein>
    <submittedName>
        <fullName evidence="2">Uncharacterized protein</fullName>
    </submittedName>
</protein>
<gene>
    <name evidence="2" type="ORF">ARMOST_02363</name>
</gene>
<evidence type="ECO:0000313" key="3">
    <source>
        <dbReference type="Proteomes" id="UP000219338"/>
    </source>
</evidence>